<dbReference type="GO" id="GO:0008270">
    <property type="term" value="F:zinc ion binding"/>
    <property type="evidence" value="ECO:0007669"/>
    <property type="project" value="InterPro"/>
</dbReference>
<keyword evidence="17" id="KW-1185">Reference proteome</keyword>
<dbReference type="GO" id="GO:0043171">
    <property type="term" value="P:peptide catabolic process"/>
    <property type="evidence" value="ECO:0007669"/>
    <property type="project" value="TreeGrafter"/>
</dbReference>
<evidence type="ECO:0000313" key="16">
    <source>
        <dbReference type="EMBL" id="GGD83283.1"/>
    </source>
</evidence>
<protein>
    <recommendedName>
        <fullName evidence="5">Aminopeptidase N</fullName>
        <ecNumber evidence="4">3.4.11.2</ecNumber>
    </recommendedName>
</protein>
<accession>A0A916Z9M8</accession>
<dbReference type="InterPro" id="IPR027268">
    <property type="entry name" value="Peptidase_M4/M1_CTD_sf"/>
</dbReference>
<dbReference type="InterPro" id="IPR042097">
    <property type="entry name" value="Aminopeptidase_N-like_N_sf"/>
</dbReference>
<keyword evidence="6" id="KW-0031">Aminopeptidase</keyword>
<dbReference type="PANTHER" id="PTHR11533:SF174">
    <property type="entry name" value="PUROMYCIN-SENSITIVE AMINOPEPTIDASE-RELATED"/>
    <property type="match status" value="1"/>
</dbReference>
<keyword evidence="10" id="KW-0862">Zinc</keyword>
<evidence type="ECO:0000256" key="11">
    <source>
        <dbReference type="ARBA" id="ARBA00023049"/>
    </source>
</evidence>
<dbReference type="SUPFAM" id="SSF55486">
    <property type="entry name" value="Metalloproteases ('zincins'), catalytic domain"/>
    <property type="match status" value="1"/>
</dbReference>
<evidence type="ECO:0000259" key="14">
    <source>
        <dbReference type="Pfam" id="PF17900"/>
    </source>
</evidence>
<evidence type="ECO:0000256" key="3">
    <source>
        <dbReference type="ARBA" id="ARBA00010136"/>
    </source>
</evidence>
<dbReference type="GO" id="GO:0005615">
    <property type="term" value="C:extracellular space"/>
    <property type="evidence" value="ECO:0007669"/>
    <property type="project" value="TreeGrafter"/>
</dbReference>
<organism evidence="16 17">
    <name type="scientific">Emticicia aquatilis</name>
    <dbReference type="NCBI Taxonomy" id="1537369"/>
    <lineage>
        <taxon>Bacteria</taxon>
        <taxon>Pseudomonadati</taxon>
        <taxon>Bacteroidota</taxon>
        <taxon>Cytophagia</taxon>
        <taxon>Cytophagales</taxon>
        <taxon>Leadbetterellaceae</taxon>
        <taxon>Emticicia</taxon>
    </lineage>
</organism>
<dbReference type="RefSeq" id="WP_188771496.1">
    <property type="nucleotide sequence ID" value="NZ_BMKK01000023.1"/>
</dbReference>
<dbReference type="GO" id="GO:0006508">
    <property type="term" value="P:proteolysis"/>
    <property type="evidence" value="ECO:0007669"/>
    <property type="project" value="UniProtKB-KW"/>
</dbReference>
<comment type="caution">
    <text evidence="16">The sequence shown here is derived from an EMBL/GenBank/DDBJ whole genome shotgun (WGS) entry which is preliminary data.</text>
</comment>
<reference evidence="16" key="2">
    <citation type="submission" date="2020-09" db="EMBL/GenBank/DDBJ databases">
        <authorList>
            <person name="Sun Q."/>
            <person name="Zhou Y."/>
        </authorList>
    </citation>
    <scope>NUCLEOTIDE SEQUENCE</scope>
    <source>
        <strain evidence="16">CGMCC 1.15958</strain>
    </source>
</reference>
<dbReference type="Gene3D" id="1.10.390.10">
    <property type="entry name" value="Neutral Protease Domain 2"/>
    <property type="match status" value="1"/>
</dbReference>
<dbReference type="NCBIfam" id="TIGR04183">
    <property type="entry name" value="Por_Secre_tail"/>
    <property type="match status" value="1"/>
</dbReference>
<dbReference type="EC" id="3.4.11.2" evidence="4"/>
<dbReference type="InterPro" id="IPR001930">
    <property type="entry name" value="Peptidase_M1"/>
</dbReference>
<comment type="cofactor">
    <cofactor evidence="2">
        <name>Zn(2+)</name>
        <dbReference type="ChEBI" id="CHEBI:29105"/>
    </cofactor>
</comment>
<evidence type="ECO:0000256" key="10">
    <source>
        <dbReference type="ARBA" id="ARBA00022833"/>
    </source>
</evidence>
<evidence type="ECO:0000256" key="8">
    <source>
        <dbReference type="ARBA" id="ARBA00022723"/>
    </source>
</evidence>
<dbReference type="InterPro" id="IPR045357">
    <property type="entry name" value="Aminopeptidase_N-like_N"/>
</dbReference>
<evidence type="ECO:0000256" key="4">
    <source>
        <dbReference type="ARBA" id="ARBA00012564"/>
    </source>
</evidence>
<dbReference type="PRINTS" id="PR00756">
    <property type="entry name" value="ALADIPTASE"/>
</dbReference>
<feature type="chain" id="PRO_5037334253" description="Aminopeptidase N" evidence="12">
    <location>
        <begin position="20"/>
        <end position="657"/>
    </location>
</feature>
<dbReference type="GO" id="GO:0070006">
    <property type="term" value="F:metalloaminopeptidase activity"/>
    <property type="evidence" value="ECO:0007669"/>
    <property type="project" value="TreeGrafter"/>
</dbReference>
<keyword evidence="9" id="KW-0378">Hydrolase</keyword>
<dbReference type="GO" id="GO:0016020">
    <property type="term" value="C:membrane"/>
    <property type="evidence" value="ECO:0007669"/>
    <property type="project" value="TreeGrafter"/>
</dbReference>
<comment type="similarity">
    <text evidence="3">Belongs to the peptidase M1 family.</text>
</comment>
<evidence type="ECO:0000256" key="9">
    <source>
        <dbReference type="ARBA" id="ARBA00022801"/>
    </source>
</evidence>
<evidence type="ECO:0000256" key="12">
    <source>
        <dbReference type="SAM" id="SignalP"/>
    </source>
</evidence>
<keyword evidence="8" id="KW-0479">Metal-binding</keyword>
<evidence type="ECO:0000256" key="5">
    <source>
        <dbReference type="ARBA" id="ARBA00015611"/>
    </source>
</evidence>
<dbReference type="EMBL" id="BMKK01000023">
    <property type="protein sequence ID" value="GGD83283.1"/>
    <property type="molecule type" value="Genomic_DNA"/>
</dbReference>
<dbReference type="AlphaFoldDB" id="A0A916Z9M8"/>
<evidence type="ECO:0000256" key="1">
    <source>
        <dbReference type="ARBA" id="ARBA00000098"/>
    </source>
</evidence>
<feature type="domain" description="Aminopeptidase N-like N-terminal" evidence="14">
    <location>
        <begin position="57"/>
        <end position="232"/>
    </location>
</feature>
<dbReference type="InterPro" id="IPR026444">
    <property type="entry name" value="Secre_tail"/>
</dbReference>
<sequence length="657" mass="73819">MKNIFKVFIISFLSFFAYAQEDGADICSKSKQEAFKRFRDLRNARVAYPGDDKIDVTYYKLNLNISHAQQYLRGEVTVAFKLKSASSTCFLDLRSPLKVDSVKLDNKRITFVQDASKVNLTFDKSYPQGQALSVIVFYQGKPNTSAFGSFTFATHGSSNAPVVWSLSEPYGAPDWFPCKDTPADKADSSDVWITMPVSFVSVSNGALVKVLDNKDNTRTYQWKNRYPIAQYLISIACSNYTEYKNYYKYSDKDSMTVNHFVYPESFTAATKTQLDQTPFMLKLFSEKFGLYPFIKEKYGHAQCDFGGGMEHQTCTSINSYGGSLVAHELTHQWFGDKITCKNWENIWLNEGFATYGEAIYAEALGGKNGYQANIAGNATRAKRAVGTLYVQNISNESEIFNNNRTYSKGAMVLHMLRGIVGDEKFYKILQNYLVSSVAYSAATTEDFQKVAEETTGLKLDYFFKEWVYGEGYPKYTYTYNPNEASKELKITIAQSSGTNPIVFSMPVDIKIIMADGTESLSTVFIDKATQEITFSKPQGVISQVIFDPENKILKDVTENKVTSAVTGNEPESNLVSWSIYPNPADNQVVVGFGLSKQAEVEVEIFDKLGKKLKSEAVENLIFGNYSKQISLNGFSSGTFLVRLRINDQYFGKTLIVK</sequence>
<dbReference type="CDD" id="cd09603">
    <property type="entry name" value="M1_APN_like"/>
    <property type="match status" value="1"/>
</dbReference>
<feature type="domain" description="Peptidase M1 membrane alanine aminopeptidase" evidence="13">
    <location>
        <begin position="322"/>
        <end position="466"/>
    </location>
</feature>
<evidence type="ECO:0000256" key="2">
    <source>
        <dbReference type="ARBA" id="ARBA00001947"/>
    </source>
</evidence>
<keyword evidence="7" id="KW-0645">Protease</keyword>
<proteinExistence type="inferred from homology"/>
<evidence type="ECO:0000259" key="13">
    <source>
        <dbReference type="Pfam" id="PF01433"/>
    </source>
</evidence>
<evidence type="ECO:0000256" key="6">
    <source>
        <dbReference type="ARBA" id="ARBA00022438"/>
    </source>
</evidence>
<dbReference type="Pfam" id="PF17900">
    <property type="entry name" value="Peptidase_M1_N"/>
    <property type="match status" value="1"/>
</dbReference>
<comment type="catalytic activity">
    <reaction evidence="1">
        <text>Release of an N-terminal amino acid, Xaa-|-Yaa- from a peptide, amide or arylamide. Xaa is preferably Ala, but may be most amino acids including Pro (slow action). When a terminal hydrophobic residue is followed by a prolyl residue, the two may be released as an intact Xaa-Pro dipeptide.</text>
        <dbReference type="EC" id="3.4.11.2"/>
    </reaction>
</comment>
<dbReference type="Pfam" id="PF18962">
    <property type="entry name" value="Por_Secre_tail"/>
    <property type="match status" value="1"/>
</dbReference>
<dbReference type="InterPro" id="IPR050344">
    <property type="entry name" value="Peptidase_M1_aminopeptidases"/>
</dbReference>
<evidence type="ECO:0000313" key="17">
    <source>
        <dbReference type="Proteomes" id="UP000609064"/>
    </source>
</evidence>
<feature type="domain" description="Secretion system C-terminal sorting" evidence="15">
    <location>
        <begin position="579"/>
        <end position="656"/>
    </location>
</feature>
<keyword evidence="12" id="KW-0732">Signal</keyword>
<gene>
    <name evidence="16" type="ORF">GCM10011514_54160</name>
</gene>
<evidence type="ECO:0000256" key="7">
    <source>
        <dbReference type="ARBA" id="ARBA00022670"/>
    </source>
</evidence>
<dbReference type="Gene3D" id="2.60.40.1730">
    <property type="entry name" value="tricorn interacting facor f3 domain"/>
    <property type="match status" value="1"/>
</dbReference>
<dbReference type="PANTHER" id="PTHR11533">
    <property type="entry name" value="PROTEASE M1 ZINC METALLOPROTEASE"/>
    <property type="match status" value="1"/>
</dbReference>
<name>A0A916Z9M8_9BACT</name>
<dbReference type="GO" id="GO:0042277">
    <property type="term" value="F:peptide binding"/>
    <property type="evidence" value="ECO:0007669"/>
    <property type="project" value="TreeGrafter"/>
</dbReference>
<dbReference type="InterPro" id="IPR014782">
    <property type="entry name" value="Peptidase_M1_dom"/>
</dbReference>
<dbReference type="Pfam" id="PF01433">
    <property type="entry name" value="Peptidase_M1"/>
    <property type="match status" value="1"/>
</dbReference>
<reference evidence="16" key="1">
    <citation type="journal article" date="2014" name="Int. J. Syst. Evol. Microbiol.">
        <title>Complete genome sequence of Corynebacterium casei LMG S-19264T (=DSM 44701T), isolated from a smear-ripened cheese.</title>
        <authorList>
            <consortium name="US DOE Joint Genome Institute (JGI-PGF)"/>
            <person name="Walter F."/>
            <person name="Albersmeier A."/>
            <person name="Kalinowski J."/>
            <person name="Ruckert C."/>
        </authorList>
    </citation>
    <scope>NUCLEOTIDE SEQUENCE</scope>
    <source>
        <strain evidence="16">CGMCC 1.15958</strain>
    </source>
</reference>
<dbReference type="Proteomes" id="UP000609064">
    <property type="component" value="Unassembled WGS sequence"/>
</dbReference>
<dbReference type="SUPFAM" id="SSF63737">
    <property type="entry name" value="Leukotriene A4 hydrolase N-terminal domain"/>
    <property type="match status" value="1"/>
</dbReference>
<dbReference type="GO" id="GO:0005737">
    <property type="term" value="C:cytoplasm"/>
    <property type="evidence" value="ECO:0007669"/>
    <property type="project" value="TreeGrafter"/>
</dbReference>
<evidence type="ECO:0000259" key="15">
    <source>
        <dbReference type="Pfam" id="PF18962"/>
    </source>
</evidence>
<dbReference type="GO" id="GO:0016285">
    <property type="term" value="F:alanyl aminopeptidase activity"/>
    <property type="evidence" value="ECO:0007669"/>
    <property type="project" value="UniProtKB-EC"/>
</dbReference>
<keyword evidence="11" id="KW-0482">Metalloprotease</keyword>
<feature type="signal peptide" evidence="12">
    <location>
        <begin position="1"/>
        <end position="19"/>
    </location>
</feature>